<dbReference type="SMART" id="SM00382">
    <property type="entry name" value="AAA"/>
    <property type="match status" value="1"/>
</dbReference>
<dbReference type="PROSITE" id="PS00211">
    <property type="entry name" value="ABC_TRANSPORTER_1"/>
    <property type="match status" value="1"/>
</dbReference>
<dbReference type="Proteomes" id="UP001208689">
    <property type="component" value="Chromosome"/>
</dbReference>
<organism evidence="5 6">
    <name type="scientific">Candidatus Lokiarchaeum ossiferum</name>
    <dbReference type="NCBI Taxonomy" id="2951803"/>
    <lineage>
        <taxon>Archaea</taxon>
        <taxon>Promethearchaeati</taxon>
        <taxon>Promethearchaeota</taxon>
        <taxon>Promethearchaeia</taxon>
        <taxon>Promethearchaeales</taxon>
        <taxon>Promethearchaeaceae</taxon>
        <taxon>Candidatus Lokiarchaeum</taxon>
    </lineage>
</organism>
<dbReference type="Gene3D" id="3.40.50.300">
    <property type="entry name" value="P-loop containing nucleotide triphosphate hydrolases"/>
    <property type="match status" value="1"/>
</dbReference>
<keyword evidence="3 5" id="KW-0067">ATP-binding</keyword>
<dbReference type="PANTHER" id="PTHR43230:SF3">
    <property type="entry name" value="ABC-TYPE DIPEPTIDE_OLIGOPEPTIDE TRANSPORT SYSTEM, ATPASE COMPONENT"/>
    <property type="match status" value="1"/>
</dbReference>
<dbReference type="PANTHER" id="PTHR43230">
    <property type="entry name" value="ABC-TYPE DIPEPTIDE/OLIGOPEPTIDE TRANSPORT SYSTEM, ATPASE COMPONENT"/>
    <property type="match status" value="1"/>
</dbReference>
<keyword evidence="1" id="KW-0813">Transport</keyword>
<evidence type="ECO:0000256" key="3">
    <source>
        <dbReference type="ARBA" id="ARBA00022840"/>
    </source>
</evidence>
<dbReference type="InterPro" id="IPR027417">
    <property type="entry name" value="P-loop_NTPase"/>
</dbReference>
<evidence type="ECO:0000313" key="6">
    <source>
        <dbReference type="Proteomes" id="UP001208689"/>
    </source>
</evidence>
<reference evidence="5" key="1">
    <citation type="submission" date="2022-09" db="EMBL/GenBank/DDBJ databases">
        <title>Actin cytoskeleton and complex cell architecture in an #Asgard archaeon.</title>
        <authorList>
            <person name="Ponce Toledo R.I."/>
            <person name="Schleper C."/>
            <person name="Rodrigues Oliveira T."/>
            <person name="Wollweber F."/>
            <person name="Xu J."/>
            <person name="Rittmann S."/>
            <person name="Klingl A."/>
            <person name="Pilhofer M."/>
        </authorList>
    </citation>
    <scope>NUCLEOTIDE SEQUENCE</scope>
    <source>
        <strain evidence="5">B-35</strain>
    </source>
</reference>
<gene>
    <name evidence="5" type="ORF">NEF87_003074</name>
</gene>
<dbReference type="InterPro" id="IPR003593">
    <property type="entry name" value="AAA+_ATPase"/>
</dbReference>
<dbReference type="InterPro" id="IPR013563">
    <property type="entry name" value="Oligopep_ABC_C"/>
</dbReference>
<evidence type="ECO:0000256" key="2">
    <source>
        <dbReference type="ARBA" id="ARBA00022741"/>
    </source>
</evidence>
<keyword evidence="2" id="KW-0547">Nucleotide-binding</keyword>
<dbReference type="EMBL" id="CP104013">
    <property type="protein sequence ID" value="UYP46789.1"/>
    <property type="molecule type" value="Genomic_DNA"/>
</dbReference>
<feature type="domain" description="ABC transporter" evidence="4">
    <location>
        <begin position="9"/>
        <end position="255"/>
    </location>
</feature>
<evidence type="ECO:0000256" key="1">
    <source>
        <dbReference type="ARBA" id="ARBA00022448"/>
    </source>
</evidence>
<dbReference type="GO" id="GO:0005524">
    <property type="term" value="F:ATP binding"/>
    <property type="evidence" value="ECO:0007669"/>
    <property type="project" value="UniProtKB-KW"/>
</dbReference>
<name>A0ABY6HW50_9ARCH</name>
<dbReference type="InterPro" id="IPR017871">
    <property type="entry name" value="ABC_transporter-like_CS"/>
</dbReference>
<accession>A0ABY6HW50</accession>
<dbReference type="PROSITE" id="PS50893">
    <property type="entry name" value="ABC_TRANSPORTER_2"/>
    <property type="match status" value="1"/>
</dbReference>
<protein>
    <submittedName>
        <fullName evidence="5">Trehalose/maltose import ATP-binding protein MalK</fullName>
    </submittedName>
</protein>
<dbReference type="SUPFAM" id="SSF52540">
    <property type="entry name" value="P-loop containing nucleoside triphosphate hydrolases"/>
    <property type="match status" value="1"/>
</dbReference>
<sequence length="266" mass="30276">MMSKEASILRFDGVSKIFTSGLIKVSKTTAVNDVSFEIKEGEILSLVGESGSGKSTIANMILRIIKPNLGQIYINDQEIEKIPINDYYKQVQMVFQDPFSSFNYFYKVDRVLHQAVNFHYGKKISDTERTKHIHNALKLVSLNPEEVLGRYPHQLSGGQLQRFLLARILIIEPSVLIADEPTSMVDACARAEILNLLKRLRKEINISIIFITHDIGQAQFISDRVIVMENGLLVEQGPTKKVFLDPQHRYTQNLLASVPSLYRKWN</sequence>
<dbReference type="CDD" id="cd03257">
    <property type="entry name" value="ABC_NikE_OppD_transporters"/>
    <property type="match status" value="1"/>
</dbReference>
<evidence type="ECO:0000259" key="4">
    <source>
        <dbReference type="PROSITE" id="PS50893"/>
    </source>
</evidence>
<dbReference type="InterPro" id="IPR003439">
    <property type="entry name" value="ABC_transporter-like_ATP-bd"/>
</dbReference>
<proteinExistence type="predicted"/>
<dbReference type="Pfam" id="PF08352">
    <property type="entry name" value="oligo_HPY"/>
    <property type="match status" value="1"/>
</dbReference>
<dbReference type="Pfam" id="PF00005">
    <property type="entry name" value="ABC_tran"/>
    <property type="match status" value="1"/>
</dbReference>
<keyword evidence="6" id="KW-1185">Reference proteome</keyword>
<evidence type="ECO:0000313" key="5">
    <source>
        <dbReference type="EMBL" id="UYP46789.1"/>
    </source>
</evidence>